<dbReference type="PRINTS" id="PR00792">
    <property type="entry name" value="PEPSIN"/>
</dbReference>
<dbReference type="PANTHER" id="PTHR47966:SF1">
    <property type="entry name" value="ASPARTYL PROTEINASE"/>
    <property type="match status" value="1"/>
</dbReference>
<keyword evidence="3 6" id="KW-0064">Aspartyl protease</keyword>
<dbReference type="InterPro" id="IPR034163">
    <property type="entry name" value="Aspergillopepsin-like_cat_dom"/>
</dbReference>
<evidence type="ECO:0000256" key="6">
    <source>
        <dbReference type="RuleBase" id="RU000454"/>
    </source>
</evidence>
<proteinExistence type="inferred from homology"/>
<dbReference type="AlphaFoldDB" id="A0A9Q8WJN6"/>
<dbReference type="Pfam" id="PF00026">
    <property type="entry name" value="Asp"/>
    <property type="match status" value="1"/>
</dbReference>
<evidence type="ECO:0000256" key="5">
    <source>
        <dbReference type="PIRSR" id="PIRSR601461-1"/>
    </source>
</evidence>
<gene>
    <name evidence="8" type="ORF">CLUP02_10536</name>
</gene>
<dbReference type="Gene3D" id="2.40.70.10">
    <property type="entry name" value="Acid Proteases"/>
    <property type="match status" value="2"/>
</dbReference>
<evidence type="ECO:0000259" key="7">
    <source>
        <dbReference type="PROSITE" id="PS51767"/>
    </source>
</evidence>
<evidence type="ECO:0000256" key="2">
    <source>
        <dbReference type="ARBA" id="ARBA00022670"/>
    </source>
</evidence>
<name>A0A9Q8WJN6_9PEZI</name>
<evidence type="ECO:0000256" key="4">
    <source>
        <dbReference type="ARBA" id="ARBA00022801"/>
    </source>
</evidence>
<evidence type="ECO:0000256" key="3">
    <source>
        <dbReference type="ARBA" id="ARBA00022750"/>
    </source>
</evidence>
<dbReference type="PROSITE" id="PS51767">
    <property type="entry name" value="PEPTIDASE_A1"/>
    <property type="match status" value="1"/>
</dbReference>
<dbReference type="RefSeq" id="XP_049146657.1">
    <property type="nucleotide sequence ID" value="XM_049289512.1"/>
</dbReference>
<dbReference type="InterPro" id="IPR001969">
    <property type="entry name" value="Aspartic_peptidase_AS"/>
</dbReference>
<dbReference type="PANTHER" id="PTHR47966">
    <property type="entry name" value="BETA-SITE APP-CLEAVING ENZYME, ISOFORM A-RELATED"/>
    <property type="match status" value="1"/>
</dbReference>
<dbReference type="SUPFAM" id="SSF50630">
    <property type="entry name" value="Acid proteases"/>
    <property type="match status" value="1"/>
</dbReference>
<sequence length="446" mass="48548">MEAFFKAQAKFKADKGLSKIPVIANKNYQRHGTKSYVYLLNKFKFEPTKPGPYVQTRRMAQRGLAAPGFNAAVGGRVSMSKVLSKKTGDDQHGDVTAEDQQYDSMYLCEVSIGTPPQKFKLDFDTGSSDLWVFSTELSSATQKGHNIFDASKSSTYKKLDGKTWKISYGDGSSASGDVGTDNLVLGGLTVENQAIESASQLADQFSQGSGDGLLGLAFGSINTVMRDGNFRDPVATPVENMIAQQDIPKDAELFTSAFYSERDEAKPRSFYTFGWIDTDLVSASGEDIHWTDIDNSQGFWMFESGSASINGKAVTQSGNKAIADTGTTLALVSDEVCDALYKAIPSAKYDDQQQGYVLPTSTKADDLPEFKVAVGDKEFVIQKEDLAFAPASDGFWYGGVQSRGSNEFDILGDAFLKSIYAIWDQGNTRFGCVPKIEKTQNLTPPS</sequence>
<dbReference type="KEGG" id="clup:CLUP02_10536"/>
<comment type="similarity">
    <text evidence="1 6">Belongs to the peptidase A1 family.</text>
</comment>
<dbReference type="InterPro" id="IPR021109">
    <property type="entry name" value="Peptidase_aspartic_dom_sf"/>
</dbReference>
<evidence type="ECO:0000256" key="1">
    <source>
        <dbReference type="ARBA" id="ARBA00007447"/>
    </source>
</evidence>
<dbReference type="Proteomes" id="UP000830671">
    <property type="component" value="Chromosome 5"/>
</dbReference>
<dbReference type="CDD" id="cd06097">
    <property type="entry name" value="Aspergillopepsin_like"/>
    <property type="match status" value="1"/>
</dbReference>
<dbReference type="FunFam" id="2.40.70.10:FF:000092">
    <property type="entry name" value="Aspartic endopeptidase (AP1)"/>
    <property type="match status" value="1"/>
</dbReference>
<dbReference type="EMBL" id="CP019477">
    <property type="protein sequence ID" value="UQC85040.1"/>
    <property type="molecule type" value="Genomic_DNA"/>
</dbReference>
<dbReference type="GeneID" id="73344522"/>
<keyword evidence="9" id="KW-1185">Reference proteome</keyword>
<dbReference type="InterPro" id="IPR033121">
    <property type="entry name" value="PEPTIDASE_A1"/>
</dbReference>
<organism evidence="8 9">
    <name type="scientific">Colletotrichum lupini</name>
    <dbReference type="NCBI Taxonomy" id="145971"/>
    <lineage>
        <taxon>Eukaryota</taxon>
        <taxon>Fungi</taxon>
        <taxon>Dikarya</taxon>
        <taxon>Ascomycota</taxon>
        <taxon>Pezizomycotina</taxon>
        <taxon>Sordariomycetes</taxon>
        <taxon>Hypocreomycetidae</taxon>
        <taxon>Glomerellales</taxon>
        <taxon>Glomerellaceae</taxon>
        <taxon>Colletotrichum</taxon>
        <taxon>Colletotrichum acutatum species complex</taxon>
    </lineage>
</organism>
<dbReference type="PROSITE" id="PS00141">
    <property type="entry name" value="ASP_PROTEASE"/>
    <property type="match status" value="1"/>
</dbReference>
<dbReference type="GO" id="GO:0004190">
    <property type="term" value="F:aspartic-type endopeptidase activity"/>
    <property type="evidence" value="ECO:0007669"/>
    <property type="project" value="UniProtKB-KW"/>
</dbReference>
<feature type="active site" evidence="5">
    <location>
        <position position="124"/>
    </location>
</feature>
<protein>
    <submittedName>
        <fullName evidence="8">Eukaryotic aspartyl protease</fullName>
    </submittedName>
</protein>
<evidence type="ECO:0000313" key="8">
    <source>
        <dbReference type="EMBL" id="UQC85040.1"/>
    </source>
</evidence>
<accession>A0A9Q8WJN6</accession>
<evidence type="ECO:0000313" key="9">
    <source>
        <dbReference type="Proteomes" id="UP000830671"/>
    </source>
</evidence>
<feature type="active site" evidence="5">
    <location>
        <position position="324"/>
    </location>
</feature>
<keyword evidence="2 6" id="KW-0645">Protease</keyword>
<dbReference type="InterPro" id="IPR001461">
    <property type="entry name" value="Aspartic_peptidase_A1"/>
</dbReference>
<keyword evidence="4 6" id="KW-0378">Hydrolase</keyword>
<dbReference type="GO" id="GO:0006508">
    <property type="term" value="P:proteolysis"/>
    <property type="evidence" value="ECO:0007669"/>
    <property type="project" value="UniProtKB-KW"/>
</dbReference>
<feature type="domain" description="Peptidase A1" evidence="7">
    <location>
        <begin position="106"/>
        <end position="433"/>
    </location>
</feature>
<reference evidence="8" key="1">
    <citation type="journal article" date="2021" name="Mol. Plant Microbe Interact.">
        <title>Complete Genome Sequence of the Plant-Pathogenic Fungus Colletotrichum lupini.</title>
        <authorList>
            <person name="Baroncelli R."/>
            <person name="Pensec F."/>
            <person name="Da Lio D."/>
            <person name="Boufleur T."/>
            <person name="Vicente I."/>
            <person name="Sarrocco S."/>
            <person name="Picot A."/>
            <person name="Baraldi E."/>
            <person name="Sukno S."/>
            <person name="Thon M."/>
            <person name="Le Floch G."/>
        </authorList>
    </citation>
    <scope>NUCLEOTIDE SEQUENCE</scope>
    <source>
        <strain evidence="8">IMI 504893</strain>
    </source>
</reference>